<evidence type="ECO:0000313" key="3">
    <source>
        <dbReference type="Proteomes" id="UP000267096"/>
    </source>
</evidence>
<dbReference type="WBParaSite" id="ASIM_0000386701-mRNA-1">
    <property type="protein sequence ID" value="ASIM_0000386701-mRNA-1"/>
    <property type="gene ID" value="ASIM_0000386701"/>
</dbReference>
<name>A0A0M3J8G4_ANISI</name>
<dbReference type="OrthoDB" id="31113at2759"/>
<evidence type="ECO:0000313" key="4">
    <source>
        <dbReference type="WBParaSite" id="ASIM_0000386701-mRNA-1"/>
    </source>
</evidence>
<protein>
    <submittedName>
        <fullName evidence="4">Protein TSSC4</fullName>
    </submittedName>
</protein>
<feature type="region of interest" description="Disordered" evidence="1">
    <location>
        <begin position="1"/>
        <end position="24"/>
    </location>
</feature>
<gene>
    <name evidence="2" type="ORF">ASIM_LOCUS3700</name>
</gene>
<feature type="compositionally biased region" description="Polar residues" evidence="1">
    <location>
        <begin position="88"/>
        <end position="99"/>
    </location>
</feature>
<feature type="compositionally biased region" description="Acidic residues" evidence="1">
    <location>
        <begin position="56"/>
        <end position="66"/>
    </location>
</feature>
<feature type="region of interest" description="Disordered" evidence="1">
    <location>
        <begin position="39"/>
        <end position="117"/>
    </location>
</feature>
<dbReference type="AlphaFoldDB" id="A0A0M3J8G4"/>
<evidence type="ECO:0000313" key="2">
    <source>
        <dbReference type="EMBL" id="VDK22132.1"/>
    </source>
</evidence>
<accession>A0A0M3J8G4</accession>
<keyword evidence="3" id="KW-1185">Reference proteome</keyword>
<reference evidence="2 3" key="2">
    <citation type="submission" date="2018-11" db="EMBL/GenBank/DDBJ databases">
        <authorList>
            <consortium name="Pathogen Informatics"/>
        </authorList>
    </citation>
    <scope>NUCLEOTIDE SEQUENCE [LARGE SCALE GENOMIC DNA]</scope>
</reference>
<sequence>MSIRETSMKGSSKGAECSYGDESKSDVVERFSNVFARRARDLQRDTWSDSAKSSSDESDEFIDVDDPVMPIADADTKTDSEATTTTDQQISAPHNTAASTDDPVTKEPSPINEDWMPDYVHEFGRKEGKEYESRVVRTDEDIEREEEGVYKECQVYFRISNSL</sequence>
<feature type="compositionally biased region" description="Polar residues" evidence="1">
    <location>
        <begin position="1"/>
        <end position="10"/>
    </location>
</feature>
<proteinExistence type="predicted"/>
<dbReference type="Proteomes" id="UP000267096">
    <property type="component" value="Unassembled WGS sequence"/>
</dbReference>
<dbReference type="EMBL" id="UYRR01005922">
    <property type="protein sequence ID" value="VDK22132.1"/>
    <property type="molecule type" value="Genomic_DNA"/>
</dbReference>
<organism evidence="4">
    <name type="scientific">Anisakis simplex</name>
    <name type="common">Herring worm</name>
    <dbReference type="NCBI Taxonomy" id="6269"/>
    <lineage>
        <taxon>Eukaryota</taxon>
        <taxon>Metazoa</taxon>
        <taxon>Ecdysozoa</taxon>
        <taxon>Nematoda</taxon>
        <taxon>Chromadorea</taxon>
        <taxon>Rhabditida</taxon>
        <taxon>Spirurina</taxon>
        <taxon>Ascaridomorpha</taxon>
        <taxon>Ascaridoidea</taxon>
        <taxon>Anisakidae</taxon>
        <taxon>Anisakis</taxon>
        <taxon>Anisakis simplex complex</taxon>
    </lineage>
</organism>
<evidence type="ECO:0000256" key="1">
    <source>
        <dbReference type="SAM" id="MobiDB-lite"/>
    </source>
</evidence>
<reference evidence="4" key="1">
    <citation type="submission" date="2017-02" db="UniProtKB">
        <authorList>
            <consortium name="WormBaseParasite"/>
        </authorList>
    </citation>
    <scope>IDENTIFICATION</scope>
</reference>